<dbReference type="PANTHER" id="PTHR13593">
    <property type="match status" value="1"/>
</dbReference>
<organism evidence="3 4">
    <name type="scientific">Neocallimastix californiae</name>
    <dbReference type="NCBI Taxonomy" id="1754190"/>
    <lineage>
        <taxon>Eukaryota</taxon>
        <taxon>Fungi</taxon>
        <taxon>Fungi incertae sedis</taxon>
        <taxon>Chytridiomycota</taxon>
        <taxon>Chytridiomycota incertae sedis</taxon>
        <taxon>Neocallimastigomycetes</taxon>
        <taxon>Neocallimastigales</taxon>
        <taxon>Neocallimastigaceae</taxon>
        <taxon>Neocallimastix</taxon>
    </lineage>
</organism>
<evidence type="ECO:0000259" key="2">
    <source>
        <dbReference type="Pfam" id="PF00388"/>
    </source>
</evidence>
<dbReference type="InterPro" id="IPR017946">
    <property type="entry name" value="PLC-like_Pdiesterase_TIM-brl"/>
</dbReference>
<comment type="caution">
    <text evidence="3">The sequence shown here is derived from an EMBL/GenBank/DDBJ whole genome shotgun (WGS) entry which is preliminary data.</text>
</comment>
<name>A0A1Y1ZQE9_9FUNG</name>
<dbReference type="Gene3D" id="3.20.20.190">
    <property type="entry name" value="Phosphatidylinositol (PI) phosphodiesterase"/>
    <property type="match status" value="1"/>
</dbReference>
<protein>
    <submittedName>
        <fullName evidence="3">PLC-like phosphodiesterase</fullName>
    </submittedName>
</protein>
<keyword evidence="1" id="KW-0732">Signal</keyword>
<dbReference type="SUPFAM" id="SSF51695">
    <property type="entry name" value="PLC-like phosphodiesterases"/>
    <property type="match status" value="1"/>
</dbReference>
<dbReference type="OrthoDB" id="1046782at2759"/>
<dbReference type="GO" id="GO:0006629">
    <property type="term" value="P:lipid metabolic process"/>
    <property type="evidence" value="ECO:0007669"/>
    <property type="project" value="InterPro"/>
</dbReference>
<reference evidence="3 4" key="1">
    <citation type="submission" date="2016-08" db="EMBL/GenBank/DDBJ databases">
        <title>A Parts List for Fungal Cellulosomes Revealed by Comparative Genomics.</title>
        <authorList>
            <consortium name="DOE Joint Genome Institute"/>
            <person name="Haitjema C.H."/>
            <person name="Gilmore S.P."/>
            <person name="Henske J.K."/>
            <person name="Solomon K.V."/>
            <person name="De Groot R."/>
            <person name="Kuo A."/>
            <person name="Mondo S.J."/>
            <person name="Salamov A.A."/>
            <person name="Labutti K."/>
            <person name="Zhao Z."/>
            <person name="Chiniquy J."/>
            <person name="Barry K."/>
            <person name="Brewer H.M."/>
            <person name="Purvine S.O."/>
            <person name="Wright A.T."/>
            <person name="Boxma B."/>
            <person name="Van Alen T."/>
            <person name="Hackstein J.H."/>
            <person name="Baker S.E."/>
            <person name="Grigoriev I.V."/>
            <person name="O'Malley M.A."/>
        </authorList>
    </citation>
    <scope>NUCLEOTIDE SEQUENCE [LARGE SCALE GENOMIC DNA]</scope>
    <source>
        <strain evidence="3 4">G1</strain>
    </source>
</reference>
<dbReference type="STRING" id="1754190.A0A1Y1ZQE9"/>
<feature type="domain" description="Phosphatidylinositol-specific phospholipase C X" evidence="2">
    <location>
        <begin position="136"/>
        <end position="242"/>
    </location>
</feature>
<evidence type="ECO:0000256" key="1">
    <source>
        <dbReference type="SAM" id="SignalP"/>
    </source>
</evidence>
<dbReference type="Proteomes" id="UP000193920">
    <property type="component" value="Unassembled WGS sequence"/>
</dbReference>
<evidence type="ECO:0000313" key="3">
    <source>
        <dbReference type="EMBL" id="ORY12472.1"/>
    </source>
</evidence>
<sequence>MKSLFITVIILLINYSFCSNDKGKYLELNKTEEGAYLVAKSCTEVYICSKHNGCFYRDEKLDNEINIDDGDFNNPDKCSIKRYATISTESCYMSSTGEIKTKGTHDTGIYDIGKVWKSSTENNKIIDGSFFASVKSLTAQTQDLNIKDQLKNGIRYLDIRLHLDAKDEPPYLYHGYFACYDSNTEDYLYLKNVLKYCIYFLVDHKDETIILHLKREGIKDEITNNDIAKLIESIAKEKYNKEKDI</sequence>
<feature type="chain" id="PRO_5012485921" evidence="1">
    <location>
        <begin position="19"/>
        <end position="245"/>
    </location>
</feature>
<dbReference type="EMBL" id="MCOG01000371">
    <property type="protein sequence ID" value="ORY12472.1"/>
    <property type="molecule type" value="Genomic_DNA"/>
</dbReference>
<dbReference type="PANTHER" id="PTHR13593:SF113">
    <property type="entry name" value="SI:DKEY-266F7.9"/>
    <property type="match status" value="1"/>
</dbReference>
<dbReference type="InterPro" id="IPR051057">
    <property type="entry name" value="PI-PLC_domain"/>
</dbReference>
<gene>
    <name evidence="3" type="ORF">LY90DRAFT_518339</name>
</gene>
<dbReference type="AlphaFoldDB" id="A0A1Y1ZQE9"/>
<dbReference type="Pfam" id="PF00388">
    <property type="entry name" value="PI-PLC-X"/>
    <property type="match status" value="1"/>
</dbReference>
<dbReference type="CDD" id="cd08557">
    <property type="entry name" value="PI-PLCc_bacteria_like"/>
    <property type="match status" value="1"/>
</dbReference>
<proteinExistence type="predicted"/>
<keyword evidence="4" id="KW-1185">Reference proteome</keyword>
<accession>A0A1Y1ZQE9</accession>
<dbReference type="InterPro" id="IPR000909">
    <property type="entry name" value="PLipase_C_PInositol-sp_X_dom"/>
</dbReference>
<evidence type="ECO:0000313" key="4">
    <source>
        <dbReference type="Proteomes" id="UP000193920"/>
    </source>
</evidence>
<feature type="signal peptide" evidence="1">
    <location>
        <begin position="1"/>
        <end position="18"/>
    </location>
</feature>
<dbReference type="PROSITE" id="PS50007">
    <property type="entry name" value="PIPLC_X_DOMAIN"/>
    <property type="match status" value="1"/>
</dbReference>
<dbReference type="GO" id="GO:0008081">
    <property type="term" value="F:phosphoric diester hydrolase activity"/>
    <property type="evidence" value="ECO:0007669"/>
    <property type="project" value="InterPro"/>
</dbReference>